<dbReference type="EMBL" id="NQWI01000011">
    <property type="protein sequence ID" value="PDW04327.1"/>
    <property type="molecule type" value="Genomic_DNA"/>
</dbReference>
<accession>A0A2A6RMR1</accession>
<dbReference type="AlphaFoldDB" id="A0A2A6RMR1"/>
<gene>
    <name evidence="1" type="ORF">CJ255_04000</name>
</gene>
<comment type="caution">
    <text evidence="1">The sequence shown here is derived from an EMBL/GenBank/DDBJ whole genome shotgun (WGS) entry which is preliminary data.</text>
</comment>
<dbReference type="Pfam" id="PF08477">
    <property type="entry name" value="Roc"/>
    <property type="match status" value="1"/>
</dbReference>
<evidence type="ECO:0000313" key="2">
    <source>
        <dbReference type="Proteomes" id="UP000220527"/>
    </source>
</evidence>
<protein>
    <recommendedName>
        <fullName evidence="3">Roc domain-containing protein</fullName>
    </recommendedName>
</protein>
<dbReference type="Proteomes" id="UP000220527">
    <property type="component" value="Unassembled WGS sequence"/>
</dbReference>
<evidence type="ECO:0008006" key="3">
    <source>
        <dbReference type="Google" id="ProtNLM"/>
    </source>
</evidence>
<keyword evidence="2" id="KW-1185">Reference proteome</keyword>
<dbReference type="SUPFAM" id="SSF52540">
    <property type="entry name" value="P-loop containing nucleoside triphosphate hydrolases"/>
    <property type="match status" value="1"/>
</dbReference>
<name>A0A2A6RMR1_9CHLR</name>
<proteinExistence type="predicted"/>
<evidence type="ECO:0000313" key="1">
    <source>
        <dbReference type="EMBL" id="PDW04327.1"/>
    </source>
</evidence>
<dbReference type="OrthoDB" id="149160at2"/>
<sequence length="176" mass="19616">MDGRETTHGLEIKPLALALPELPQPLTLNAWDFGGQAIYRPTHQLFFSAPALYLVVWEPRAGPEQGFVYYWTQLIKHRAFDEQRPSERPRLLIVATHGGPKERQAHIDEQALRSQFGALLEGFYHVDSCTGAGLAALKAAIGRTAAALPLVGRKVPGSWLRVIEGKQKLFRRISNP</sequence>
<dbReference type="InterPro" id="IPR027417">
    <property type="entry name" value="P-loop_NTPase"/>
</dbReference>
<dbReference type="Gene3D" id="3.40.50.300">
    <property type="entry name" value="P-loop containing nucleotide triphosphate hydrolases"/>
    <property type="match status" value="1"/>
</dbReference>
<reference evidence="2" key="1">
    <citation type="submission" date="2017-08" db="EMBL/GenBank/DDBJ databases">
        <authorList>
            <person name="Grouzdev D.S."/>
            <person name="Gaisin V.A."/>
            <person name="Rysina M.S."/>
            <person name="Gorlenko V.M."/>
        </authorList>
    </citation>
    <scope>NUCLEOTIDE SEQUENCE [LARGE SCALE GENOMIC DNA]</scope>
    <source>
        <strain evidence="2">Kir15-3F</strain>
    </source>
</reference>
<dbReference type="RefSeq" id="WP_097642805.1">
    <property type="nucleotide sequence ID" value="NZ_NQWI01000011.1"/>
</dbReference>
<organism evidence="1 2">
    <name type="scientific">Candidatus Viridilinea mediisalina</name>
    <dbReference type="NCBI Taxonomy" id="2024553"/>
    <lineage>
        <taxon>Bacteria</taxon>
        <taxon>Bacillati</taxon>
        <taxon>Chloroflexota</taxon>
        <taxon>Chloroflexia</taxon>
        <taxon>Chloroflexales</taxon>
        <taxon>Chloroflexineae</taxon>
        <taxon>Oscillochloridaceae</taxon>
        <taxon>Candidatus Viridilinea</taxon>
    </lineage>
</organism>